<evidence type="ECO:0000313" key="1">
    <source>
        <dbReference type="EMBL" id="GAD57480.1"/>
    </source>
</evidence>
<dbReference type="EMBL" id="BATB01000094">
    <property type="protein sequence ID" value="GAD57480.1"/>
    <property type="molecule type" value="Genomic_DNA"/>
</dbReference>
<dbReference type="eggNOG" id="ENOG50336N1">
    <property type="taxonomic scope" value="Bacteria"/>
</dbReference>
<reference evidence="1" key="1">
    <citation type="journal article" date="2013" name="Genome Announc.">
        <title>Draft Genome Sequence of Loktanella cinnabarina LL-001T, Isolated from Deep-Sea Floor Sediment.</title>
        <authorList>
            <person name="Nishi S."/>
            <person name="Tsubouchi T."/>
            <person name="Takaki Y."/>
            <person name="Koyanagi R."/>
            <person name="Satoh N."/>
            <person name="Maruyama T."/>
            <person name="Hatada Y."/>
        </authorList>
    </citation>
    <scope>NUCLEOTIDE SEQUENCE [LARGE SCALE GENOMIC DNA]</scope>
    <source>
        <strain evidence="1">LL-001</strain>
    </source>
</reference>
<organism evidence="1 2">
    <name type="scientific">Limimaricola cinnabarinus LL-001</name>
    <dbReference type="NCBI Taxonomy" id="1337093"/>
    <lineage>
        <taxon>Bacteria</taxon>
        <taxon>Pseudomonadati</taxon>
        <taxon>Pseudomonadota</taxon>
        <taxon>Alphaproteobacteria</taxon>
        <taxon>Rhodobacterales</taxon>
        <taxon>Paracoccaceae</taxon>
        <taxon>Limimaricola</taxon>
    </lineage>
</organism>
<protein>
    <recommendedName>
        <fullName evidence="3">Flagellar biosynthesis protein FlgN</fullName>
    </recommendedName>
</protein>
<keyword evidence="2" id="KW-1185">Reference proteome</keyword>
<dbReference type="STRING" id="1337093.MBELCI_3532"/>
<dbReference type="AlphaFoldDB" id="U2Z7Q4"/>
<dbReference type="Proteomes" id="UP000016566">
    <property type="component" value="Unassembled WGS sequence"/>
</dbReference>
<evidence type="ECO:0008006" key="3">
    <source>
        <dbReference type="Google" id="ProtNLM"/>
    </source>
</evidence>
<accession>U2Z7Q4</accession>
<name>U2Z7Q4_9RHOB</name>
<dbReference type="RefSeq" id="WP_021695578.1">
    <property type="nucleotide sequence ID" value="NZ_BATB01000094.1"/>
</dbReference>
<sequence>MSEQTIIEVRADIAALTDLLEAEIADIKAGEISAVAERVEAKTALVARLDGAGPVIEAALGAEDDASATLREDLAALAALISHDAAMLGRMRETTAGVARDLERLRARHGLGGLYGADGNRSAGDTLSRAPMDKSV</sequence>
<comment type="caution">
    <text evidence="1">The sequence shown here is derived from an EMBL/GenBank/DDBJ whole genome shotgun (WGS) entry which is preliminary data.</text>
</comment>
<proteinExistence type="predicted"/>
<gene>
    <name evidence="1" type="ORF">MBELCI_3532</name>
</gene>
<evidence type="ECO:0000313" key="2">
    <source>
        <dbReference type="Proteomes" id="UP000016566"/>
    </source>
</evidence>
<dbReference type="OrthoDB" id="7866198at2"/>